<dbReference type="Proteomes" id="UP001529510">
    <property type="component" value="Unassembled WGS sequence"/>
</dbReference>
<name>A0ABD0P8N1_CIRMR</name>
<comment type="caution">
    <text evidence="1">The sequence shown here is derived from an EMBL/GenBank/DDBJ whole genome shotgun (WGS) entry which is preliminary data.</text>
</comment>
<evidence type="ECO:0000313" key="2">
    <source>
        <dbReference type="Proteomes" id="UP001529510"/>
    </source>
</evidence>
<accession>A0ABD0P8N1</accession>
<feature type="non-terminal residue" evidence="1">
    <location>
        <position position="1"/>
    </location>
</feature>
<feature type="non-terminal residue" evidence="1">
    <location>
        <position position="252"/>
    </location>
</feature>
<reference evidence="1 2" key="1">
    <citation type="submission" date="2024-05" db="EMBL/GenBank/DDBJ databases">
        <title>Genome sequencing and assembly of Indian major carp, Cirrhinus mrigala (Hamilton, 1822).</title>
        <authorList>
            <person name="Mohindra V."/>
            <person name="Chowdhury L.M."/>
            <person name="Lal K."/>
            <person name="Jena J.K."/>
        </authorList>
    </citation>
    <scope>NUCLEOTIDE SEQUENCE [LARGE SCALE GENOMIC DNA]</scope>
    <source>
        <strain evidence="1">CM1030</strain>
        <tissue evidence="1">Blood</tissue>
    </source>
</reference>
<dbReference type="AlphaFoldDB" id="A0ABD0P8N1"/>
<evidence type="ECO:0000313" key="1">
    <source>
        <dbReference type="EMBL" id="KAL0170432.1"/>
    </source>
</evidence>
<organism evidence="1 2">
    <name type="scientific">Cirrhinus mrigala</name>
    <name type="common">Mrigala</name>
    <dbReference type="NCBI Taxonomy" id="683832"/>
    <lineage>
        <taxon>Eukaryota</taxon>
        <taxon>Metazoa</taxon>
        <taxon>Chordata</taxon>
        <taxon>Craniata</taxon>
        <taxon>Vertebrata</taxon>
        <taxon>Euteleostomi</taxon>
        <taxon>Actinopterygii</taxon>
        <taxon>Neopterygii</taxon>
        <taxon>Teleostei</taxon>
        <taxon>Ostariophysi</taxon>
        <taxon>Cypriniformes</taxon>
        <taxon>Cyprinidae</taxon>
        <taxon>Labeoninae</taxon>
        <taxon>Labeonini</taxon>
        <taxon>Cirrhinus</taxon>
    </lineage>
</organism>
<proteinExistence type="predicted"/>
<protein>
    <submittedName>
        <fullName evidence="1">Uncharacterized protein</fullName>
    </submittedName>
</protein>
<keyword evidence="2" id="KW-1185">Reference proteome</keyword>
<dbReference type="EMBL" id="JAMKFB020000017">
    <property type="protein sequence ID" value="KAL0170432.1"/>
    <property type="molecule type" value="Genomic_DNA"/>
</dbReference>
<sequence>RTPSLKARRLTNWQPLCSTPSPPVWQSPSASWLEDPLSPVPASESWTLPQPLDPAAPLWLLGQSTSSARFPCPFGSTMVNRRPSVASDSSGCTLSLQLCQAPPSLRLHLSPLLLQLHHSLPDSRLHLGRLSHLFHLSPPDPPHHPGSSALRLRLRLRLLLLHHQRLAPWSRQPFLHHGSSLHRLHCGSPSWLWPGSRLAPPAPSPSCLLPGSSLRLIYPSSSCFLHGSSLHRLHPGLCLPSSDLFGWRMNIK</sequence>
<gene>
    <name evidence="1" type="ORF">M9458_035028</name>
</gene>